<gene>
    <name evidence="1" type="ORF">FYJ35_01940</name>
</gene>
<dbReference type="InterPro" id="IPR041965">
    <property type="entry name" value="TTRAP_sf"/>
</dbReference>
<protein>
    <submittedName>
        <fullName evidence="1">Uncharacterized protein</fullName>
    </submittedName>
</protein>
<comment type="caution">
    <text evidence="1">The sequence shown here is derived from an EMBL/GenBank/DDBJ whole genome shotgun (WGS) entry which is preliminary data.</text>
</comment>
<dbReference type="InterPro" id="IPR025468">
    <property type="entry name" value="TTRAP"/>
</dbReference>
<sequence>MRKIIFEDDEMRVISMFDTSNREAALTAVGAVIPLTREDTELSAVVVSTVEKLKQISDADFMKLDFEGYRLEGEEDKE</sequence>
<evidence type="ECO:0000313" key="1">
    <source>
        <dbReference type="EMBL" id="MSS13812.1"/>
    </source>
</evidence>
<dbReference type="Gene3D" id="1.10.10.1850">
    <property type="entry name" value="Sporulation protein-like"/>
    <property type="match status" value="1"/>
</dbReference>
<reference evidence="1 2" key="1">
    <citation type="submission" date="2019-08" db="EMBL/GenBank/DDBJ databases">
        <title>In-depth cultivation of the pig gut microbiome towards novel bacterial diversity and tailored functional studies.</title>
        <authorList>
            <person name="Wylensek D."/>
            <person name="Hitch T.C.A."/>
            <person name="Clavel T."/>
        </authorList>
    </citation>
    <scope>NUCLEOTIDE SEQUENCE [LARGE SCALE GENOMIC DNA]</scope>
    <source>
        <strain evidence="1 2">Oil+RF-744-WCA-WT-11</strain>
    </source>
</reference>
<keyword evidence="2" id="KW-1185">Reference proteome</keyword>
<name>A0A6L5X629_9FIRM</name>
<dbReference type="AlphaFoldDB" id="A0A6L5X629"/>
<evidence type="ECO:0000313" key="2">
    <source>
        <dbReference type="Proteomes" id="UP000481852"/>
    </source>
</evidence>
<accession>A0A6L5X629</accession>
<dbReference type="RefSeq" id="WP_154522323.1">
    <property type="nucleotide sequence ID" value="NZ_VULZ01000001.1"/>
</dbReference>
<dbReference type="Proteomes" id="UP000481852">
    <property type="component" value="Unassembled WGS sequence"/>
</dbReference>
<organism evidence="1 2">
    <name type="scientific">Porcincola intestinalis</name>
    <dbReference type="NCBI Taxonomy" id="2606632"/>
    <lineage>
        <taxon>Bacteria</taxon>
        <taxon>Bacillati</taxon>
        <taxon>Bacillota</taxon>
        <taxon>Clostridia</taxon>
        <taxon>Lachnospirales</taxon>
        <taxon>Lachnospiraceae</taxon>
        <taxon>Porcincola</taxon>
    </lineage>
</organism>
<dbReference type="EMBL" id="VULZ01000001">
    <property type="protein sequence ID" value="MSS13812.1"/>
    <property type="molecule type" value="Genomic_DNA"/>
</dbReference>
<proteinExistence type="predicted"/>
<dbReference type="Pfam" id="PF14203">
    <property type="entry name" value="TTRAP"/>
    <property type="match status" value="1"/>
</dbReference>